<dbReference type="FunFam" id="4.10.280.10:FF:000004">
    <property type="entry name" value="Basic helix-loop-helix transcription factor"/>
    <property type="match status" value="1"/>
</dbReference>
<dbReference type="PANTHER" id="PTHR45855:SF6">
    <property type="entry name" value="TRANSCRIPTION FACTOR ALC"/>
    <property type="match status" value="1"/>
</dbReference>
<gene>
    <name evidence="10" type="ORF">FPE_LOCUS18690</name>
</gene>
<protein>
    <recommendedName>
        <fullName evidence="9">BHLH domain-containing protein</fullName>
    </recommendedName>
</protein>
<dbReference type="Pfam" id="PF04564">
    <property type="entry name" value="U-box"/>
    <property type="match status" value="1"/>
</dbReference>
<evidence type="ECO:0000256" key="6">
    <source>
        <dbReference type="ARBA" id="ARBA00023163"/>
    </source>
</evidence>
<dbReference type="Pfam" id="PF00010">
    <property type="entry name" value="HLH"/>
    <property type="match status" value="1"/>
</dbReference>
<evidence type="ECO:0000256" key="1">
    <source>
        <dbReference type="ARBA" id="ARBA00004123"/>
    </source>
</evidence>
<dbReference type="InterPro" id="IPR036638">
    <property type="entry name" value="HLH_DNA-bd_sf"/>
</dbReference>
<feature type="region of interest" description="Disordered" evidence="8">
    <location>
        <begin position="41"/>
        <end position="68"/>
    </location>
</feature>
<dbReference type="GO" id="GO:0004842">
    <property type="term" value="F:ubiquitin-protein transferase activity"/>
    <property type="evidence" value="ECO:0007669"/>
    <property type="project" value="InterPro"/>
</dbReference>
<dbReference type="Gene3D" id="3.30.40.10">
    <property type="entry name" value="Zinc/RING finger domain, C3HC4 (zinc finger)"/>
    <property type="match status" value="1"/>
</dbReference>
<evidence type="ECO:0000313" key="10">
    <source>
        <dbReference type="EMBL" id="CAI9771260.1"/>
    </source>
</evidence>
<dbReference type="InterPro" id="IPR013083">
    <property type="entry name" value="Znf_RING/FYVE/PHD"/>
</dbReference>
<keyword evidence="6" id="KW-0804">Transcription</keyword>
<dbReference type="GO" id="GO:0003677">
    <property type="term" value="F:DNA binding"/>
    <property type="evidence" value="ECO:0007669"/>
    <property type="project" value="UniProtKB-KW"/>
</dbReference>
<dbReference type="SUPFAM" id="SSF57850">
    <property type="entry name" value="RING/U-box"/>
    <property type="match status" value="1"/>
</dbReference>
<dbReference type="GO" id="GO:0005634">
    <property type="term" value="C:nucleus"/>
    <property type="evidence" value="ECO:0007669"/>
    <property type="project" value="UniProtKB-SubCell"/>
</dbReference>
<dbReference type="SMART" id="SM00353">
    <property type="entry name" value="HLH"/>
    <property type="match status" value="1"/>
</dbReference>
<comment type="subcellular location">
    <subcellularLocation>
        <location evidence="1">Nucleus</location>
    </subcellularLocation>
</comment>
<organism evidence="10 11">
    <name type="scientific">Fraxinus pennsylvanica</name>
    <dbReference type="NCBI Taxonomy" id="56036"/>
    <lineage>
        <taxon>Eukaryota</taxon>
        <taxon>Viridiplantae</taxon>
        <taxon>Streptophyta</taxon>
        <taxon>Embryophyta</taxon>
        <taxon>Tracheophyta</taxon>
        <taxon>Spermatophyta</taxon>
        <taxon>Magnoliopsida</taxon>
        <taxon>eudicotyledons</taxon>
        <taxon>Gunneridae</taxon>
        <taxon>Pentapetalae</taxon>
        <taxon>asterids</taxon>
        <taxon>lamiids</taxon>
        <taxon>Lamiales</taxon>
        <taxon>Oleaceae</taxon>
        <taxon>Oleeae</taxon>
        <taxon>Fraxinus</taxon>
    </lineage>
</organism>
<reference evidence="10" key="1">
    <citation type="submission" date="2023-05" db="EMBL/GenBank/DDBJ databases">
        <authorList>
            <person name="Huff M."/>
        </authorList>
    </citation>
    <scope>NUCLEOTIDE SEQUENCE</scope>
</reference>
<evidence type="ECO:0000256" key="4">
    <source>
        <dbReference type="ARBA" id="ARBA00023015"/>
    </source>
</evidence>
<feature type="domain" description="BHLH" evidence="9">
    <location>
        <begin position="63"/>
        <end position="112"/>
    </location>
</feature>
<evidence type="ECO:0000256" key="2">
    <source>
        <dbReference type="ARBA" id="ARBA00004906"/>
    </source>
</evidence>
<dbReference type="InterPro" id="IPR031066">
    <property type="entry name" value="bHLH_ALC-like_plant"/>
</dbReference>
<dbReference type="InterPro" id="IPR003613">
    <property type="entry name" value="Ubox_domain"/>
</dbReference>
<dbReference type="GO" id="GO:0046983">
    <property type="term" value="F:protein dimerization activity"/>
    <property type="evidence" value="ECO:0007669"/>
    <property type="project" value="InterPro"/>
</dbReference>
<dbReference type="SUPFAM" id="SSF47459">
    <property type="entry name" value="HLH, helix-loop-helix DNA-binding domain"/>
    <property type="match status" value="1"/>
</dbReference>
<dbReference type="InterPro" id="IPR047265">
    <property type="entry name" value="PIF1-like_bHLH"/>
</dbReference>
<dbReference type="GO" id="GO:0016567">
    <property type="term" value="P:protein ubiquitination"/>
    <property type="evidence" value="ECO:0007669"/>
    <property type="project" value="InterPro"/>
</dbReference>
<keyword evidence="3" id="KW-0808">Transferase</keyword>
<evidence type="ECO:0000256" key="3">
    <source>
        <dbReference type="ARBA" id="ARBA00022679"/>
    </source>
</evidence>
<dbReference type="Proteomes" id="UP000834106">
    <property type="component" value="Chromosome 11"/>
</dbReference>
<keyword evidence="5" id="KW-0238">DNA-binding</keyword>
<evidence type="ECO:0000259" key="9">
    <source>
        <dbReference type="SMART" id="SM00353"/>
    </source>
</evidence>
<evidence type="ECO:0000256" key="5">
    <source>
        <dbReference type="ARBA" id="ARBA00023125"/>
    </source>
</evidence>
<dbReference type="PANTHER" id="PTHR45855">
    <property type="entry name" value="TRANSCRIPTION FACTOR PIF1-RELATED"/>
    <property type="match status" value="1"/>
</dbReference>
<proteinExistence type="predicted"/>
<evidence type="ECO:0000313" key="11">
    <source>
        <dbReference type="Proteomes" id="UP000834106"/>
    </source>
</evidence>
<name>A0AAD1ZKK1_9LAMI</name>
<keyword evidence="11" id="KW-1185">Reference proteome</keyword>
<keyword evidence="7" id="KW-0539">Nucleus</keyword>
<evidence type="ECO:0000256" key="8">
    <source>
        <dbReference type="SAM" id="MobiDB-lite"/>
    </source>
</evidence>
<dbReference type="CDD" id="cd11445">
    <property type="entry name" value="bHLH_AtPIF_like"/>
    <property type="match status" value="1"/>
</dbReference>
<accession>A0AAD1ZKK1</accession>
<dbReference type="AlphaFoldDB" id="A0AAD1ZKK1"/>
<dbReference type="Gene3D" id="4.10.280.10">
    <property type="entry name" value="Helix-loop-helix DNA-binding domain"/>
    <property type="match status" value="1"/>
</dbReference>
<dbReference type="EMBL" id="OU503046">
    <property type="protein sequence ID" value="CAI9771260.1"/>
    <property type="molecule type" value="Genomic_DNA"/>
</dbReference>
<comment type="pathway">
    <text evidence="2">Protein modification; protein ubiquitination.</text>
</comment>
<sequence length="356" mass="40393">MRGQRAGYTILTRFGSSLATPSFPSLSAYSISTYKTKAAEEALPKSTTPQNSSKRTRAAKVHNLSEKRRRSRINEKMKALQNLIPNSNKTDKASMLDEAIEYLKQLQLQVQVEDNLPSIGEPKAITGDSVVLKFEKARCDLQDCLRRVEDVVPQSIYYQIADFLNELEGIEFSFDPMEKQIGHDIIVLLQKGRNFNGNCNDNNELESFHQAASKLGITSSRAALRERKALKKLIERARADEDKRKESIVAYLLHLIRKYSKLFRSDFSDDNDSQGSTPCSPTVHGSLEDGCVPVRNSYVFDRQLSKLNSFNFRPTFKRSEHMPLPPEELRCPISLQIMYDPVIIASGQTYVYLTPF</sequence>
<evidence type="ECO:0000256" key="7">
    <source>
        <dbReference type="ARBA" id="ARBA00023242"/>
    </source>
</evidence>
<dbReference type="InterPro" id="IPR011598">
    <property type="entry name" value="bHLH_dom"/>
</dbReference>
<keyword evidence="4" id="KW-0805">Transcription regulation</keyword>